<feature type="transmembrane region" description="Helical" evidence="5">
    <location>
        <begin position="310"/>
        <end position="334"/>
    </location>
</feature>
<evidence type="ECO:0000256" key="5">
    <source>
        <dbReference type="SAM" id="Phobius"/>
    </source>
</evidence>
<keyword evidence="2 5" id="KW-0812">Transmembrane</keyword>
<keyword evidence="4 5" id="KW-0472">Membrane</keyword>
<dbReference type="GO" id="GO:0016020">
    <property type="term" value="C:membrane"/>
    <property type="evidence" value="ECO:0007669"/>
    <property type="project" value="UniProtKB-SubCell"/>
</dbReference>
<feature type="transmembrane region" description="Helical" evidence="5">
    <location>
        <begin position="375"/>
        <end position="393"/>
    </location>
</feature>
<dbReference type="PANTHER" id="PTHR23514">
    <property type="entry name" value="BYPASS OF STOP CODON PROTEIN 6"/>
    <property type="match status" value="1"/>
</dbReference>
<feature type="transmembrane region" description="Helical" evidence="5">
    <location>
        <begin position="287"/>
        <end position="304"/>
    </location>
</feature>
<accession>A0A4Y8MQY1</accession>
<evidence type="ECO:0000256" key="4">
    <source>
        <dbReference type="ARBA" id="ARBA00023136"/>
    </source>
</evidence>
<protein>
    <submittedName>
        <fullName evidence="6">MFS transporter</fullName>
    </submittedName>
</protein>
<feature type="transmembrane region" description="Helical" evidence="5">
    <location>
        <begin position="220"/>
        <end position="239"/>
    </location>
</feature>
<dbReference type="InterPro" id="IPR011701">
    <property type="entry name" value="MFS"/>
</dbReference>
<dbReference type="PANTHER" id="PTHR23514:SF13">
    <property type="entry name" value="INNER MEMBRANE PROTEIN YBJJ"/>
    <property type="match status" value="1"/>
</dbReference>
<organism evidence="6 7">
    <name type="scientific">Paraburkholderia dipogonis</name>
    <dbReference type="NCBI Taxonomy" id="1211383"/>
    <lineage>
        <taxon>Bacteria</taxon>
        <taxon>Pseudomonadati</taxon>
        <taxon>Pseudomonadota</taxon>
        <taxon>Betaproteobacteria</taxon>
        <taxon>Burkholderiales</taxon>
        <taxon>Burkholderiaceae</taxon>
        <taxon>Paraburkholderia</taxon>
    </lineage>
</organism>
<name>A0A4Y8MQY1_9BURK</name>
<evidence type="ECO:0000313" key="7">
    <source>
        <dbReference type="Proteomes" id="UP000297385"/>
    </source>
</evidence>
<evidence type="ECO:0000256" key="2">
    <source>
        <dbReference type="ARBA" id="ARBA00022692"/>
    </source>
</evidence>
<feature type="transmembrane region" description="Helical" evidence="5">
    <location>
        <begin position="157"/>
        <end position="176"/>
    </location>
</feature>
<dbReference type="InterPro" id="IPR036259">
    <property type="entry name" value="MFS_trans_sf"/>
</dbReference>
<sequence length="394" mass="41118">MPKFTQPLPKNHMDTTSVSRSFASSSSARASTRAGFFSFGLFLSAWAPLAPLAKLRLHLSDSHFGLALLCFGLGCLVAMPVGTALAARFGCRKVILSAGPLVCACLYLLATTENPAVLVASLLVFGSGLGVTESAMNLQAAVVQRSHDEPLMSGFHAWFSIGCIAGATGVSALLSAGLSAKFAVGCISAILVFIWSYYGKDFLVATNEGSKFALTLPKGRVLWIGVLCFISFLAEGAMLDWSGVFLTVVKGFDPSRAGYGYACFAAAMTAGRLSGDFLSRSLQPRRVLWAGALLAALGIGALVASSHWLLLMLSFALVGFGLANIVPSLFLVVARQHVMPIAVAMPVVATIGYAGMLTGPAFLGTIAEQASLQTAFLTIAAMLFVIIATAKVAD</sequence>
<keyword evidence="3 5" id="KW-1133">Transmembrane helix</keyword>
<dbReference type="AlphaFoldDB" id="A0A4Y8MQY1"/>
<dbReference type="Pfam" id="PF07690">
    <property type="entry name" value="MFS_1"/>
    <property type="match status" value="1"/>
</dbReference>
<dbReference type="InterPro" id="IPR051788">
    <property type="entry name" value="MFS_Transporter"/>
</dbReference>
<feature type="transmembrane region" description="Helical" evidence="5">
    <location>
        <begin position="94"/>
        <end position="110"/>
    </location>
</feature>
<feature type="transmembrane region" description="Helical" evidence="5">
    <location>
        <begin position="182"/>
        <end position="199"/>
    </location>
</feature>
<evidence type="ECO:0000256" key="1">
    <source>
        <dbReference type="ARBA" id="ARBA00004141"/>
    </source>
</evidence>
<feature type="transmembrane region" description="Helical" evidence="5">
    <location>
        <begin position="64"/>
        <end position="87"/>
    </location>
</feature>
<feature type="transmembrane region" description="Helical" evidence="5">
    <location>
        <begin position="259"/>
        <end position="275"/>
    </location>
</feature>
<feature type="transmembrane region" description="Helical" evidence="5">
    <location>
        <begin position="341"/>
        <end position="363"/>
    </location>
</feature>
<gene>
    <name evidence="6" type="ORF">E2553_23635</name>
</gene>
<dbReference type="Gene3D" id="1.20.1250.20">
    <property type="entry name" value="MFS general substrate transporter like domains"/>
    <property type="match status" value="2"/>
</dbReference>
<reference evidence="6 7" key="1">
    <citation type="submission" date="2019-03" db="EMBL/GenBank/DDBJ databases">
        <title>Complete Genome Sequence of Paraburkholderia dipogonis ICMP 19430T, a Nitrogen-fixing Symbiont of the South African Invasive Legume Dipogon lignosus in New Zealand.</title>
        <authorList>
            <person name="De Meyer S.E."/>
        </authorList>
    </citation>
    <scope>NUCLEOTIDE SEQUENCE [LARGE SCALE GENOMIC DNA]</scope>
    <source>
        <strain evidence="6 7">ICMP 19430</strain>
    </source>
</reference>
<dbReference type="Proteomes" id="UP000297385">
    <property type="component" value="Unassembled WGS sequence"/>
</dbReference>
<feature type="transmembrane region" description="Helical" evidence="5">
    <location>
        <begin position="34"/>
        <end position="52"/>
    </location>
</feature>
<feature type="transmembrane region" description="Helical" evidence="5">
    <location>
        <begin position="116"/>
        <end position="136"/>
    </location>
</feature>
<evidence type="ECO:0000256" key="3">
    <source>
        <dbReference type="ARBA" id="ARBA00022989"/>
    </source>
</evidence>
<dbReference type="SUPFAM" id="SSF103473">
    <property type="entry name" value="MFS general substrate transporter"/>
    <property type="match status" value="1"/>
</dbReference>
<comment type="subcellular location">
    <subcellularLocation>
        <location evidence="1">Membrane</location>
        <topology evidence="1">Multi-pass membrane protein</topology>
    </subcellularLocation>
</comment>
<evidence type="ECO:0000313" key="6">
    <source>
        <dbReference type="EMBL" id="TFE39798.1"/>
    </source>
</evidence>
<dbReference type="EMBL" id="SNVI01000002">
    <property type="protein sequence ID" value="TFE39798.1"/>
    <property type="molecule type" value="Genomic_DNA"/>
</dbReference>
<dbReference type="CDD" id="cd17393">
    <property type="entry name" value="MFS_MosC_like"/>
    <property type="match status" value="1"/>
</dbReference>
<proteinExistence type="predicted"/>
<dbReference type="GO" id="GO:0022857">
    <property type="term" value="F:transmembrane transporter activity"/>
    <property type="evidence" value="ECO:0007669"/>
    <property type="project" value="InterPro"/>
</dbReference>
<comment type="caution">
    <text evidence="6">The sequence shown here is derived from an EMBL/GenBank/DDBJ whole genome shotgun (WGS) entry which is preliminary data.</text>
</comment>